<protein>
    <recommendedName>
        <fullName evidence="4">DUF222 domain-containing protein</fullName>
    </recommendedName>
</protein>
<evidence type="ECO:0000313" key="2">
    <source>
        <dbReference type="EMBL" id="ASJ72247.1"/>
    </source>
</evidence>
<dbReference type="AlphaFoldDB" id="A0A2Z2NWY4"/>
<accession>A0A2Z2NWY4</accession>
<dbReference type="Proteomes" id="UP000250079">
    <property type="component" value="Chromosome"/>
</dbReference>
<gene>
    <name evidence="2" type="ORF">IMCC3135_10775</name>
</gene>
<evidence type="ECO:0000313" key="3">
    <source>
        <dbReference type="Proteomes" id="UP000250079"/>
    </source>
</evidence>
<organism evidence="2 3">
    <name type="scientific">Granulosicoccus antarcticus IMCC3135</name>
    <dbReference type="NCBI Taxonomy" id="1192854"/>
    <lineage>
        <taxon>Bacteria</taxon>
        <taxon>Pseudomonadati</taxon>
        <taxon>Pseudomonadota</taxon>
        <taxon>Gammaproteobacteria</taxon>
        <taxon>Chromatiales</taxon>
        <taxon>Granulosicoccaceae</taxon>
        <taxon>Granulosicoccus</taxon>
    </lineage>
</organism>
<dbReference type="RefSeq" id="WP_088917579.1">
    <property type="nucleotide sequence ID" value="NZ_CP018632.1"/>
</dbReference>
<evidence type="ECO:0008006" key="4">
    <source>
        <dbReference type="Google" id="ProtNLM"/>
    </source>
</evidence>
<name>A0A2Z2NWY4_9GAMM</name>
<dbReference type="OrthoDB" id="5800863at2"/>
<feature type="region of interest" description="Disordered" evidence="1">
    <location>
        <begin position="1"/>
        <end position="20"/>
    </location>
</feature>
<dbReference type="KEGG" id="gai:IMCC3135_10775"/>
<evidence type="ECO:0000256" key="1">
    <source>
        <dbReference type="SAM" id="MobiDB-lite"/>
    </source>
</evidence>
<sequence length="183" mass="20123">MSLTDGSAIAPETDLPGKTIPDELPAIARRLKQLGQDLSSGMADQLELLVRFDSLGRWKSSGSRHCVAWMNLEMGISLALGWDYLRVGRKLQTLPITQALFRGGKLTWSIVRLLSRVADENSEALLCHTTLNASVSDLERLCHEYRWQHDADQNGIDGESAGACNRSKLDHSAGRLLVTATHS</sequence>
<dbReference type="EMBL" id="CP018632">
    <property type="protein sequence ID" value="ASJ72247.1"/>
    <property type="molecule type" value="Genomic_DNA"/>
</dbReference>
<reference evidence="2 3" key="1">
    <citation type="submission" date="2016-12" db="EMBL/GenBank/DDBJ databases">
        <authorList>
            <person name="Song W.-J."/>
            <person name="Kurnit D.M."/>
        </authorList>
    </citation>
    <scope>NUCLEOTIDE SEQUENCE [LARGE SCALE GENOMIC DNA]</scope>
    <source>
        <strain evidence="2 3">IMCC3135</strain>
    </source>
</reference>
<keyword evidence="3" id="KW-1185">Reference proteome</keyword>
<proteinExistence type="predicted"/>